<dbReference type="InterPro" id="IPR050707">
    <property type="entry name" value="HTH_MetabolicPath_Reg"/>
</dbReference>
<evidence type="ECO:0000259" key="5">
    <source>
        <dbReference type="PROSITE" id="PS51078"/>
    </source>
</evidence>
<evidence type="ECO:0000313" key="7">
    <source>
        <dbReference type="Proteomes" id="UP000662259"/>
    </source>
</evidence>
<dbReference type="Proteomes" id="UP000662259">
    <property type="component" value="Unassembled WGS sequence"/>
</dbReference>
<feature type="domain" description="IclR-ED" evidence="5">
    <location>
        <begin position="75"/>
        <end position="259"/>
    </location>
</feature>
<dbReference type="EMBL" id="WIEZ01000015">
    <property type="protein sequence ID" value="NKM48257.1"/>
    <property type="molecule type" value="Genomic_DNA"/>
</dbReference>
<dbReference type="PANTHER" id="PTHR30136">
    <property type="entry name" value="HELIX-TURN-HELIX TRANSCRIPTIONAL REGULATOR, ICLR FAMILY"/>
    <property type="match status" value="1"/>
</dbReference>
<dbReference type="InterPro" id="IPR005471">
    <property type="entry name" value="Tscrpt_reg_IclR_N"/>
</dbReference>
<dbReference type="Pfam" id="PF01614">
    <property type="entry name" value="IclR_C"/>
    <property type="match status" value="1"/>
</dbReference>
<feature type="domain" description="HTH iclR-type" evidence="4">
    <location>
        <begin position="12"/>
        <end position="74"/>
    </location>
</feature>
<dbReference type="PANTHER" id="PTHR30136:SF34">
    <property type="entry name" value="TRANSCRIPTIONAL REGULATOR"/>
    <property type="match status" value="1"/>
</dbReference>
<gene>
    <name evidence="6" type="ORF">GFL91_25470</name>
</gene>
<reference evidence="6" key="1">
    <citation type="submission" date="2019-10" db="EMBL/GenBank/DDBJ databases">
        <title>Rhizobium leguminosarum symbiovar viciae collection.</title>
        <authorList>
            <person name="Boivin S."/>
            <person name="Lepetit M."/>
        </authorList>
    </citation>
    <scope>NUCLEOTIDE SEQUENCE</scope>
    <source>
        <strain evidence="6">L143</strain>
    </source>
</reference>
<keyword evidence="3" id="KW-0804">Transcription</keyword>
<sequence length="263" mass="28577">MTESPNHSIYFVPGLHRGLRVLEILGEAGRPMPLSEISQAMELSRSSVFRLIYTLRQMGFLKEAEQANNYTLGARVLNLGFAYLNQLPITTIARPHLAALRDKTGVSAHLSVLEGHDVLYLGSHQARTGFVSNMVTGTRTAAYASAIGWCLLVALSDAELEEFCEGQVMTAYTEHTPTDAAALRARVDEVRAQGYIVSRGFRDPGGSSVAVPVRDNSGKVAACINISGPDSGFDFDRLHSFYIPETRATALQISREMGYIGPG</sequence>
<dbReference type="FunFam" id="1.10.10.10:FF:000056">
    <property type="entry name" value="IclR family transcriptional regulator"/>
    <property type="match status" value="1"/>
</dbReference>
<dbReference type="PROSITE" id="PS51077">
    <property type="entry name" value="HTH_ICLR"/>
    <property type="match status" value="1"/>
</dbReference>
<protein>
    <submittedName>
        <fullName evidence="6">Helix-turn-helix domain-containing protein</fullName>
    </submittedName>
</protein>
<dbReference type="Gene3D" id="3.30.450.40">
    <property type="match status" value="1"/>
</dbReference>
<dbReference type="Gene3D" id="1.10.10.10">
    <property type="entry name" value="Winged helix-like DNA-binding domain superfamily/Winged helix DNA-binding domain"/>
    <property type="match status" value="1"/>
</dbReference>
<dbReference type="SUPFAM" id="SSF55781">
    <property type="entry name" value="GAF domain-like"/>
    <property type="match status" value="1"/>
</dbReference>
<evidence type="ECO:0000256" key="2">
    <source>
        <dbReference type="ARBA" id="ARBA00023125"/>
    </source>
</evidence>
<dbReference type="SUPFAM" id="SSF46785">
    <property type="entry name" value="Winged helix' DNA-binding domain"/>
    <property type="match status" value="1"/>
</dbReference>
<dbReference type="PROSITE" id="PS51078">
    <property type="entry name" value="ICLR_ED"/>
    <property type="match status" value="1"/>
</dbReference>
<organism evidence="6 7">
    <name type="scientific">Rhizobium leguminosarum bv. viciae</name>
    <dbReference type="NCBI Taxonomy" id="387"/>
    <lineage>
        <taxon>Bacteria</taxon>
        <taxon>Pseudomonadati</taxon>
        <taxon>Pseudomonadota</taxon>
        <taxon>Alphaproteobacteria</taxon>
        <taxon>Hyphomicrobiales</taxon>
        <taxon>Rhizobiaceae</taxon>
        <taxon>Rhizobium/Agrobacterium group</taxon>
        <taxon>Rhizobium</taxon>
    </lineage>
</organism>
<dbReference type="InterPro" id="IPR036390">
    <property type="entry name" value="WH_DNA-bd_sf"/>
</dbReference>
<dbReference type="SMART" id="SM00346">
    <property type="entry name" value="HTH_ICLR"/>
    <property type="match status" value="1"/>
</dbReference>
<accession>A0A8I2GY02</accession>
<proteinExistence type="predicted"/>
<dbReference type="Pfam" id="PF09339">
    <property type="entry name" value="HTH_IclR"/>
    <property type="match status" value="1"/>
</dbReference>
<dbReference type="InterPro" id="IPR014757">
    <property type="entry name" value="Tscrpt_reg_IclR_C"/>
</dbReference>
<evidence type="ECO:0000256" key="1">
    <source>
        <dbReference type="ARBA" id="ARBA00023015"/>
    </source>
</evidence>
<dbReference type="InterPro" id="IPR036388">
    <property type="entry name" value="WH-like_DNA-bd_sf"/>
</dbReference>
<keyword evidence="2" id="KW-0238">DNA-binding</keyword>
<dbReference type="RefSeq" id="WP_113541600.1">
    <property type="nucleotide sequence ID" value="NZ_WIEC01000010.1"/>
</dbReference>
<dbReference type="GO" id="GO:0003677">
    <property type="term" value="F:DNA binding"/>
    <property type="evidence" value="ECO:0007669"/>
    <property type="project" value="UniProtKB-KW"/>
</dbReference>
<evidence type="ECO:0000313" key="6">
    <source>
        <dbReference type="EMBL" id="NKM48257.1"/>
    </source>
</evidence>
<dbReference type="InterPro" id="IPR029016">
    <property type="entry name" value="GAF-like_dom_sf"/>
</dbReference>
<dbReference type="AlphaFoldDB" id="A0A8I2GY02"/>
<name>A0A8I2GY02_RHILV</name>
<evidence type="ECO:0000256" key="3">
    <source>
        <dbReference type="ARBA" id="ARBA00023163"/>
    </source>
</evidence>
<dbReference type="GO" id="GO:0003700">
    <property type="term" value="F:DNA-binding transcription factor activity"/>
    <property type="evidence" value="ECO:0007669"/>
    <property type="project" value="TreeGrafter"/>
</dbReference>
<evidence type="ECO:0000259" key="4">
    <source>
        <dbReference type="PROSITE" id="PS51077"/>
    </source>
</evidence>
<dbReference type="GO" id="GO:0045892">
    <property type="term" value="P:negative regulation of DNA-templated transcription"/>
    <property type="evidence" value="ECO:0007669"/>
    <property type="project" value="TreeGrafter"/>
</dbReference>
<keyword evidence="1" id="KW-0805">Transcription regulation</keyword>
<comment type="caution">
    <text evidence="6">The sequence shown here is derived from an EMBL/GenBank/DDBJ whole genome shotgun (WGS) entry which is preliminary data.</text>
</comment>